<dbReference type="InterPro" id="IPR048972">
    <property type="entry name" value="PMI1_PMIR1-2_C"/>
</dbReference>
<dbReference type="PANTHER" id="PTHR33414:SF10">
    <property type="entry name" value="PROTEIN PLASTID MOVEMENT IMPAIRED 1-RELATED 2"/>
    <property type="match status" value="1"/>
</dbReference>
<keyword evidence="4" id="KW-1185">Reference proteome</keyword>
<reference evidence="3 4" key="1">
    <citation type="submission" date="2024-06" db="EMBL/GenBank/DDBJ databases">
        <title>A chromosome level genome sequence of Diviner's sage (Salvia divinorum).</title>
        <authorList>
            <person name="Ford S.A."/>
            <person name="Ro D.-K."/>
            <person name="Ness R.W."/>
            <person name="Phillips M.A."/>
        </authorList>
    </citation>
    <scope>NUCLEOTIDE SEQUENCE [LARGE SCALE GENOMIC DNA]</scope>
    <source>
        <strain evidence="3">SAF-2024a</strain>
        <tissue evidence="3">Leaf</tissue>
    </source>
</reference>
<sequence>MSSRVESMKSDDEDISCGLLLRDIEEISKALYLHKSQRDSFNSTFDYHRDVSAKPSVSESKSGVIIRDSLHKDKKSSIWNWNPIKALTHTRNQRFNCCFFLHAHAVEGLPTYFNNLKLCVTWKQKANMLRTHPAQVCSGMAEFEETLLHQCTIYVGRNGPHGTAKYDPKLFLLHTYVIDAPSLDIGSRWVDLTRLLPLTLEELAGDKSSSGKWTTSIQLTGPAKGAVLNVSFGFSIFDGSSLEPGYFAKVPYIAKGGGLDHLSDCDISRKNQLNNLGSVPLMSLGGSYQHSQSANLKLLDEMFLRQGTELSQCVSLLHQKLDEKKMGDPTEFDFDSHVDSNPSPEPEYVGGQTTHEFDVTEFGVIEQGIEVSLRDQIRPESSSSSQKFDSSVIETIDVAEIFKGEEASFVEYIEWNSELDVDNHDDEPECATDDRGHRDNSAYISEPAFEELDSDFFDLLMSKPSDLDSLLDSSTYNELRMCMRSESRNRAQRLRRSHSLDDLVLAESIENDFLNMLSIDQDIEGIVSGSGHDSPRDLLRLCEEDPVAWGGSVLNADLMEEEESCSFTPTGYEKVAFSVDLNLSFPIPPVEKNHRSLDQSLRDKRNAEMLENLETEALMHQWGMTEKAFQYSPRATSGGFGSPVYLPTEEPLQLPPILEGKGPMVRTKDGGFLRSMNPLLFRNANNDARLIVQVSAPVVLPSSMGCTTLEILRCWACVGVEKMCLQANEMMPLEDVTGKTIQQVLAEAESASDASNRWDESSVVEKKMAKYQPHGRSSASLYSCSNADQIDSDYVSIEDLVPMAITNIEGLLVEGLKIQVGMPDQEPPSSIKIHLPGTPTSSTKASELSSNFGYERASDLSIDELIKSSLSLEEWLELDSGQLHIEEADNENMLELFAAHCAKHLESCSEELKMDDDMVKMLDRSGGAFGENFRMCLKVQLRDPLRNYETVGSPMLVLVQVNRAYSPLQPETINREDKEADSEQDRKNIYQPMFKVSEAHLAGFNVARYGNKPVWGSSRQHQSGSRWLLSSGMAKSKKSPVSNSNIVVRSSSGSVRKVKSGDVLWSISAPIEGQAATWDESIALNVHVRDPDIIFL</sequence>
<proteinExistence type="predicted"/>
<evidence type="ECO:0000313" key="4">
    <source>
        <dbReference type="Proteomes" id="UP001567538"/>
    </source>
</evidence>
<feature type="compositionally biased region" description="Basic and acidic residues" evidence="1">
    <location>
        <begin position="328"/>
        <end position="338"/>
    </location>
</feature>
<gene>
    <name evidence="3" type="ORF">AAHA92_07883</name>
</gene>
<comment type="caution">
    <text evidence="3">The sequence shown here is derived from an EMBL/GenBank/DDBJ whole genome shotgun (WGS) entry which is preliminary data.</text>
</comment>
<dbReference type="AlphaFoldDB" id="A0ABD1HQG7"/>
<organism evidence="3 4">
    <name type="scientific">Salvia divinorum</name>
    <name type="common">Maria pastora</name>
    <name type="synonym">Diviner's sage</name>
    <dbReference type="NCBI Taxonomy" id="28513"/>
    <lineage>
        <taxon>Eukaryota</taxon>
        <taxon>Viridiplantae</taxon>
        <taxon>Streptophyta</taxon>
        <taxon>Embryophyta</taxon>
        <taxon>Tracheophyta</taxon>
        <taxon>Spermatophyta</taxon>
        <taxon>Magnoliopsida</taxon>
        <taxon>eudicotyledons</taxon>
        <taxon>Gunneridae</taxon>
        <taxon>Pentapetalae</taxon>
        <taxon>asterids</taxon>
        <taxon>lamiids</taxon>
        <taxon>Lamiales</taxon>
        <taxon>Lamiaceae</taxon>
        <taxon>Nepetoideae</taxon>
        <taxon>Mentheae</taxon>
        <taxon>Salviinae</taxon>
        <taxon>Salvia</taxon>
        <taxon>Salvia subgen. Calosphace</taxon>
    </lineage>
</organism>
<dbReference type="Pfam" id="PF10358">
    <property type="entry name" value="NT-C2"/>
    <property type="match status" value="1"/>
</dbReference>
<dbReference type="PANTHER" id="PTHR33414">
    <property type="entry name" value="PROTEIN PLASTID MOVEMENT IMPAIRED 1-RELATED 1"/>
    <property type="match status" value="1"/>
</dbReference>
<feature type="domain" description="C2 NT-type" evidence="2">
    <location>
        <begin position="87"/>
        <end position="236"/>
    </location>
</feature>
<evidence type="ECO:0000313" key="3">
    <source>
        <dbReference type="EMBL" id="KAL1557291.1"/>
    </source>
</evidence>
<dbReference type="EMBL" id="JBEAFC010000004">
    <property type="protein sequence ID" value="KAL1557291.1"/>
    <property type="molecule type" value="Genomic_DNA"/>
</dbReference>
<feature type="region of interest" description="Disordered" evidence="1">
    <location>
        <begin position="328"/>
        <end position="351"/>
    </location>
</feature>
<dbReference type="InterPro" id="IPR039614">
    <property type="entry name" value="PMI1-like"/>
</dbReference>
<evidence type="ECO:0000256" key="1">
    <source>
        <dbReference type="SAM" id="MobiDB-lite"/>
    </source>
</evidence>
<protein>
    <submittedName>
        <fullName evidence="3">Protein PLASTID MOVEMENT IMPAIRED 1-RELATED 1-like</fullName>
    </submittedName>
</protein>
<dbReference type="Pfam" id="PF21745">
    <property type="entry name" value="PMI1_PMIR1-2_C"/>
    <property type="match status" value="1"/>
</dbReference>
<accession>A0ABD1HQG7</accession>
<dbReference type="InterPro" id="IPR019448">
    <property type="entry name" value="NT-C2"/>
</dbReference>
<dbReference type="Proteomes" id="UP001567538">
    <property type="component" value="Unassembled WGS sequence"/>
</dbReference>
<dbReference type="PROSITE" id="PS51840">
    <property type="entry name" value="C2_NT"/>
    <property type="match status" value="1"/>
</dbReference>
<name>A0ABD1HQG7_SALDI</name>
<evidence type="ECO:0000259" key="2">
    <source>
        <dbReference type="PROSITE" id="PS51840"/>
    </source>
</evidence>